<gene>
    <name evidence="4" type="ORF">BG258_06935</name>
</gene>
<dbReference type="AlphaFoldDB" id="A0A1E4R5D2"/>
<dbReference type="PANTHER" id="PTHR32089:SF112">
    <property type="entry name" value="LYSOZYME-LIKE PROTEIN-RELATED"/>
    <property type="match status" value="1"/>
</dbReference>
<dbReference type="Pfam" id="PF00015">
    <property type="entry name" value="MCPsignal"/>
    <property type="match status" value="1"/>
</dbReference>
<protein>
    <submittedName>
        <fullName evidence="4">Chemotaxis protein</fullName>
    </submittedName>
</protein>
<evidence type="ECO:0000313" key="4">
    <source>
        <dbReference type="EMBL" id="ODV55653.1"/>
    </source>
</evidence>
<proteinExistence type="predicted"/>
<organism evidence="4 5">
    <name type="scientific">Lysinibacillus fusiformis</name>
    <dbReference type="NCBI Taxonomy" id="28031"/>
    <lineage>
        <taxon>Bacteria</taxon>
        <taxon>Bacillati</taxon>
        <taxon>Bacillota</taxon>
        <taxon>Bacilli</taxon>
        <taxon>Bacillales</taxon>
        <taxon>Bacillaceae</taxon>
        <taxon>Lysinibacillus</taxon>
    </lineage>
</organism>
<dbReference type="SUPFAM" id="SSF103190">
    <property type="entry name" value="Sensory domain-like"/>
    <property type="match status" value="1"/>
</dbReference>
<dbReference type="EMBL" id="MECQ01000001">
    <property type="protein sequence ID" value="ODV55653.1"/>
    <property type="molecule type" value="Genomic_DNA"/>
</dbReference>
<dbReference type="OrthoDB" id="9807021at2"/>
<keyword evidence="1 2" id="KW-0807">Transducer</keyword>
<evidence type="ECO:0000256" key="1">
    <source>
        <dbReference type="ARBA" id="ARBA00023224"/>
    </source>
</evidence>
<dbReference type="PROSITE" id="PS50111">
    <property type="entry name" value="CHEMOTAXIS_TRANSDUC_2"/>
    <property type="match status" value="1"/>
</dbReference>
<name>A0A1E4R5D2_9BACI</name>
<evidence type="ECO:0000313" key="5">
    <source>
        <dbReference type="Proteomes" id="UP000094784"/>
    </source>
</evidence>
<comment type="caution">
    <text evidence="4">The sequence shown here is derived from an EMBL/GenBank/DDBJ whole genome shotgun (WGS) entry which is preliminary data.</text>
</comment>
<sequence length="274" mass="29540">MNPKLLAVIETMDLYQATYPEDACVIVADTEKVLAYKPGRHVDLKVGVGEPVHKYRGTATEIALSSGRFVKEERGAEGFGMAYIASAQPIFDGGQIIGVLSAIISNEKMDRMRLLATDLSSAVEEMTATNEELATASIDVSNRLGELSNFSESMAGDIEQINVIVQLVKDLAMKSKILGLNASIEAARSGEHGLGFAVVATEIQKMSQSSTESANSITKQLESIKQSIDQVNVSANQVAAFTQQFAISMHELSDAYKGVNHTAEKLMHISEIKV</sequence>
<dbReference type="GO" id="GO:0016020">
    <property type="term" value="C:membrane"/>
    <property type="evidence" value="ECO:0007669"/>
    <property type="project" value="InterPro"/>
</dbReference>
<accession>A0A1E4R5D2</accession>
<dbReference type="Gene3D" id="1.10.287.950">
    <property type="entry name" value="Methyl-accepting chemotaxis protein"/>
    <property type="match status" value="1"/>
</dbReference>
<evidence type="ECO:0000259" key="3">
    <source>
        <dbReference type="PROSITE" id="PS50111"/>
    </source>
</evidence>
<dbReference type="RefSeq" id="WP_069480714.1">
    <property type="nucleotide sequence ID" value="NZ_KV766182.1"/>
</dbReference>
<dbReference type="PANTHER" id="PTHR32089">
    <property type="entry name" value="METHYL-ACCEPTING CHEMOTAXIS PROTEIN MCPB"/>
    <property type="match status" value="1"/>
</dbReference>
<feature type="domain" description="Methyl-accepting transducer" evidence="3">
    <location>
        <begin position="109"/>
        <end position="274"/>
    </location>
</feature>
<dbReference type="InterPro" id="IPR029151">
    <property type="entry name" value="Sensor-like_sf"/>
</dbReference>
<dbReference type="GO" id="GO:0007165">
    <property type="term" value="P:signal transduction"/>
    <property type="evidence" value="ECO:0007669"/>
    <property type="project" value="UniProtKB-KW"/>
</dbReference>
<evidence type="ECO:0000256" key="2">
    <source>
        <dbReference type="PROSITE-ProRule" id="PRU00284"/>
    </source>
</evidence>
<dbReference type="InterPro" id="IPR004089">
    <property type="entry name" value="MCPsignal_dom"/>
</dbReference>
<dbReference type="SUPFAM" id="SSF58104">
    <property type="entry name" value="Methyl-accepting chemotaxis protein (MCP) signaling domain"/>
    <property type="match status" value="1"/>
</dbReference>
<reference evidence="4 5" key="1">
    <citation type="submission" date="2016-09" db="EMBL/GenBank/DDBJ databases">
        <title>Draft genome sequence of the soil isolate, Lysinibacillus fusiformis M5, a potential hypoxanthine producer.</title>
        <authorList>
            <person name="Gallegos-Monterrosa R."/>
            <person name="Maroti G."/>
            <person name="Balint B."/>
            <person name="Kovacs A.T."/>
        </authorList>
    </citation>
    <scope>NUCLEOTIDE SEQUENCE [LARGE SCALE GENOMIC DNA]</scope>
    <source>
        <strain evidence="4 5">M5</strain>
    </source>
</reference>
<dbReference type="Proteomes" id="UP000094784">
    <property type="component" value="Unassembled WGS sequence"/>
</dbReference>